<protein>
    <submittedName>
        <fullName evidence="3">Uncharacterized protein</fullName>
    </submittedName>
</protein>
<keyword evidence="2" id="KW-0802">TPR repeat</keyword>
<dbReference type="EMBL" id="JRPQ01000132">
    <property type="protein sequence ID" value="KGI21711.1"/>
    <property type="molecule type" value="Genomic_DNA"/>
</dbReference>
<evidence type="ECO:0000256" key="2">
    <source>
        <dbReference type="ARBA" id="ARBA00022803"/>
    </source>
</evidence>
<comment type="caution">
    <text evidence="3">The sequence shown here is derived from an EMBL/GenBank/DDBJ whole genome shotgun (WGS) entry which is preliminary data.</text>
</comment>
<gene>
    <name evidence="3" type="ORF">HMPREF9304_08755</name>
</gene>
<dbReference type="InterPro" id="IPR050498">
    <property type="entry name" value="Ycf3"/>
</dbReference>
<name>A0A098YQS1_9BACT</name>
<dbReference type="Pfam" id="PF13432">
    <property type="entry name" value="TPR_16"/>
    <property type="match status" value="2"/>
</dbReference>
<keyword evidence="1" id="KW-0677">Repeat</keyword>
<dbReference type="PANTHER" id="PTHR44858:SF1">
    <property type="entry name" value="UDP-N-ACETYLGLUCOSAMINE--PEPTIDE N-ACETYLGLUCOSAMINYLTRANSFERASE SPINDLY-RELATED"/>
    <property type="match status" value="1"/>
</dbReference>
<organism evidence="3 4">
    <name type="scientific">Hoylesella timonensis S9-PR14</name>
    <dbReference type="NCBI Taxonomy" id="1401062"/>
    <lineage>
        <taxon>Bacteria</taxon>
        <taxon>Pseudomonadati</taxon>
        <taxon>Bacteroidota</taxon>
        <taxon>Bacteroidia</taxon>
        <taxon>Bacteroidales</taxon>
        <taxon>Prevotellaceae</taxon>
        <taxon>Hoylesella</taxon>
    </lineage>
</organism>
<dbReference type="InterPro" id="IPR011990">
    <property type="entry name" value="TPR-like_helical_dom_sf"/>
</dbReference>
<dbReference type="SMART" id="SM00028">
    <property type="entry name" value="TPR"/>
    <property type="match status" value="4"/>
</dbReference>
<evidence type="ECO:0000256" key="1">
    <source>
        <dbReference type="ARBA" id="ARBA00022737"/>
    </source>
</evidence>
<dbReference type="InterPro" id="IPR019734">
    <property type="entry name" value="TPR_rpt"/>
</dbReference>
<dbReference type="SUPFAM" id="SSF48452">
    <property type="entry name" value="TPR-like"/>
    <property type="match status" value="1"/>
</dbReference>
<dbReference type="PANTHER" id="PTHR44858">
    <property type="entry name" value="TETRATRICOPEPTIDE REPEAT PROTEIN 6"/>
    <property type="match status" value="1"/>
</dbReference>
<evidence type="ECO:0000313" key="3">
    <source>
        <dbReference type="EMBL" id="KGI21711.1"/>
    </source>
</evidence>
<dbReference type="Proteomes" id="UP000029723">
    <property type="component" value="Unassembled WGS sequence"/>
</dbReference>
<reference evidence="3 4" key="1">
    <citation type="submission" date="2014-07" db="EMBL/GenBank/DDBJ databases">
        <authorList>
            <person name="McCorrison J."/>
            <person name="Sanka R."/>
            <person name="Torralba M."/>
            <person name="Gillis M."/>
            <person name="Haft D.H."/>
            <person name="Methe B."/>
            <person name="Sutton G."/>
            <person name="Nelson K.E."/>
        </authorList>
    </citation>
    <scope>NUCLEOTIDE SEQUENCE [LARGE SCALE GENOMIC DNA]</scope>
    <source>
        <strain evidence="3 4">S9-PR14</strain>
    </source>
</reference>
<evidence type="ECO:0000313" key="4">
    <source>
        <dbReference type="Proteomes" id="UP000029723"/>
    </source>
</evidence>
<dbReference type="AlphaFoldDB" id="A0A098YQS1"/>
<accession>A0A098YQS1</accession>
<proteinExistence type="predicted"/>
<sequence>MKRFIEFHNLLIITCLCVCVHFYSLPMHAQDHQTLRSQLKEATEVLACYPDSVDLRLKKAALNLQLEQWQYAKDEYDQVLRSHPDNIAGLYYRAYANQQLGRYNFARLDYENLLKVVPGHFSAQLGLALLNQKDKHHTEAMNQINRLVNQFPDSAVAYAARAGMEQEQGMIELAVYDYTEALKRDADNSDYLLNRVELWLKLGRKQRAKADLDRLVELGVPRPALKKWYRQL</sequence>
<dbReference type="Gene3D" id="1.25.40.10">
    <property type="entry name" value="Tetratricopeptide repeat domain"/>
    <property type="match status" value="2"/>
</dbReference>